<dbReference type="Proteomes" id="UP000014070">
    <property type="component" value="Chromosome"/>
</dbReference>
<keyword evidence="9" id="KW-1185">Reference proteome</keyword>
<feature type="domain" description="P-type ATPase A" evidence="7">
    <location>
        <begin position="98"/>
        <end position="197"/>
    </location>
</feature>
<dbReference type="PRINTS" id="PR00120">
    <property type="entry name" value="HATPASE"/>
</dbReference>
<evidence type="ECO:0000313" key="8">
    <source>
        <dbReference type="EMBL" id="AGN26230.1"/>
    </source>
</evidence>
<dbReference type="Pfam" id="PF00122">
    <property type="entry name" value="E1-E2_ATPase"/>
    <property type="match status" value="1"/>
</dbReference>
<dbReference type="NCBIfam" id="TIGR01494">
    <property type="entry name" value="ATPase_P-type"/>
    <property type="match status" value="1"/>
</dbReference>
<evidence type="ECO:0000259" key="7">
    <source>
        <dbReference type="Pfam" id="PF00122"/>
    </source>
</evidence>
<protein>
    <submittedName>
        <fullName evidence="8">ATPase P</fullName>
    </submittedName>
</protein>
<dbReference type="NCBIfam" id="TIGR01525">
    <property type="entry name" value="ATPase-IB_hvy"/>
    <property type="match status" value="1"/>
</dbReference>
<evidence type="ECO:0000256" key="6">
    <source>
        <dbReference type="SAM" id="Phobius"/>
    </source>
</evidence>
<keyword evidence="5 6" id="KW-0472">Membrane</keyword>
<dbReference type="KEGG" id="mer:MMINT_08680"/>
<dbReference type="Pfam" id="PF00702">
    <property type="entry name" value="Hydrolase"/>
    <property type="match status" value="1"/>
</dbReference>
<gene>
    <name evidence="8" type="ORF">MMINT_08680</name>
</gene>
<keyword evidence="4 6" id="KW-1133">Transmembrane helix</keyword>
<dbReference type="OrthoDB" id="8588at2157"/>
<organism evidence="8 9">
    <name type="scientific">Methanomassiliicoccus intestinalis (strain Issoire-Mx1)</name>
    <dbReference type="NCBI Taxonomy" id="1295009"/>
    <lineage>
        <taxon>Archaea</taxon>
        <taxon>Methanobacteriati</taxon>
        <taxon>Thermoplasmatota</taxon>
        <taxon>Thermoplasmata</taxon>
        <taxon>Methanomassiliicoccales</taxon>
        <taxon>Methanomassiliicoccaceae</taxon>
        <taxon>Methanomassiliicoccus</taxon>
    </lineage>
</organism>
<reference evidence="8 9" key="1">
    <citation type="journal article" date="2013" name="Genome Announc.">
        <title>Genome sequence of 'Candidatus Methanomassiliicoccus intestinalis' Issoire-Mx1, a third thermoplasmatales-related methanogenic archaeon from human feces.</title>
        <authorList>
            <person name="Borrel G."/>
            <person name="Harris H.M."/>
            <person name="Parisot N."/>
            <person name="Gaci N."/>
            <person name="Tottey W."/>
            <person name="Mihajlovski A."/>
            <person name="Deane J."/>
            <person name="Gribaldo S."/>
            <person name="Bardot O."/>
            <person name="Peyretaillade E."/>
            <person name="Peyret P."/>
            <person name="O'Toole P.W."/>
            <person name="Brugere J.F."/>
        </authorList>
    </citation>
    <scope>NUCLEOTIDE SEQUENCE [LARGE SCALE GENOMIC DNA]</scope>
    <source>
        <strain evidence="8 9">Issoire-Mx1</strain>
    </source>
</reference>
<dbReference type="InterPro" id="IPR027256">
    <property type="entry name" value="P-typ_ATPase_IB"/>
</dbReference>
<dbReference type="PRINTS" id="PR00119">
    <property type="entry name" value="CATATPASE"/>
</dbReference>
<dbReference type="InterPro" id="IPR001757">
    <property type="entry name" value="P_typ_ATPase"/>
</dbReference>
<dbReference type="InterPro" id="IPR008250">
    <property type="entry name" value="ATPase_P-typ_transduc_dom_A_sf"/>
</dbReference>
<dbReference type="GO" id="GO:0015086">
    <property type="term" value="F:cadmium ion transmembrane transporter activity"/>
    <property type="evidence" value="ECO:0007669"/>
    <property type="project" value="TreeGrafter"/>
</dbReference>
<sequence>MIAAILTYSNVEWIGLVLFVVSYLVAGGDVLYKAVRNILHGRVFDENLLMTIATIGALCIGKYTEAVAVMLFYQVGELFQSYAVAKSRKSISELMNIRPDHANVKRGDTISTVDPDEVLIGELIVVKVGEKVPLDGEVIDGTSYLDTSALTGESVPREVSAGSEILSGCINLNGLLTVKVTKNFEESTVSKILDLVENASSKKSKSENFITKFARIYTPIVVVVALLLAVVPTLVLPGAIFSDWLYRALTFLVVSCPCALVISIPLSFFGGLGGASKKGILIKGSNYLEALAKTEIIVFDKTGTLTEGVFEVQDIRSVGITSDKLLELATYAENYSTHPISMSLKRSYGKDIDPSCVKNVKEIAGHGVIANVNDNTVAVGNGKLMNELGVSYLDDEIVGTILHVSVDGTYAGYISISDKLKPDAFEAVTKLKSKNVKKVVMLTGDSDLVGTRIAKKLNIDEVYTDLLPADKVEKVEELINQKSEKGILTFVGDGINDAPVLARADIGVAMGGMGSDAAIEAADVVIMTDEPSKIIDAIGISKRTLGIVYQNIAFALIVKIVVLILAAFGMANMWEAIFADVGVSIIAILNSFRALWVGNSVNADLSSSIPSSEGTEIA</sequence>
<dbReference type="AlphaFoldDB" id="R9T6A0"/>
<accession>R9T6A0</accession>
<comment type="similarity">
    <text evidence="2">Belongs to the cation transport ATPase (P-type) (TC 3.A.3) family. Type IB subfamily.</text>
</comment>
<comment type="subcellular location">
    <subcellularLocation>
        <location evidence="1">Membrane</location>
    </subcellularLocation>
</comment>
<dbReference type="InterPro" id="IPR051014">
    <property type="entry name" value="Cation_Transport_ATPase_IB"/>
</dbReference>
<dbReference type="EMBL" id="CP005934">
    <property type="protein sequence ID" value="AGN26230.1"/>
    <property type="molecule type" value="Genomic_DNA"/>
</dbReference>
<feature type="transmembrane region" description="Helical" evidence="6">
    <location>
        <begin position="216"/>
        <end position="240"/>
    </location>
</feature>
<dbReference type="InterPro" id="IPR036412">
    <property type="entry name" value="HAD-like_sf"/>
</dbReference>
<evidence type="ECO:0000256" key="4">
    <source>
        <dbReference type="ARBA" id="ARBA00022989"/>
    </source>
</evidence>
<evidence type="ECO:0000313" key="9">
    <source>
        <dbReference type="Proteomes" id="UP000014070"/>
    </source>
</evidence>
<evidence type="ECO:0000256" key="2">
    <source>
        <dbReference type="ARBA" id="ARBA00006024"/>
    </source>
</evidence>
<evidence type="ECO:0000256" key="1">
    <source>
        <dbReference type="ARBA" id="ARBA00004370"/>
    </source>
</evidence>
<feature type="transmembrane region" description="Helical" evidence="6">
    <location>
        <begin position="13"/>
        <end position="32"/>
    </location>
</feature>
<dbReference type="InParanoid" id="R9T6A0"/>
<dbReference type="GO" id="GO:0019829">
    <property type="term" value="F:ATPase-coupled monoatomic cation transmembrane transporter activity"/>
    <property type="evidence" value="ECO:0007669"/>
    <property type="project" value="InterPro"/>
</dbReference>
<feature type="transmembrane region" description="Helical" evidence="6">
    <location>
        <begin position="552"/>
        <end position="571"/>
    </location>
</feature>
<dbReference type="SUPFAM" id="SSF81653">
    <property type="entry name" value="Calcium ATPase, transduction domain A"/>
    <property type="match status" value="1"/>
</dbReference>
<dbReference type="InterPro" id="IPR023298">
    <property type="entry name" value="ATPase_P-typ_TM_dom_sf"/>
</dbReference>
<dbReference type="InterPro" id="IPR023299">
    <property type="entry name" value="ATPase_P-typ_cyto_dom_N"/>
</dbReference>
<dbReference type="FunCoup" id="R9T6A0">
    <property type="interactions" value="37"/>
</dbReference>
<dbReference type="STRING" id="1295009.MMINT_08680"/>
<feature type="transmembrane region" description="Helical" evidence="6">
    <location>
        <begin position="246"/>
        <end position="269"/>
    </location>
</feature>
<name>R9T6A0_METII</name>
<dbReference type="GO" id="GO:0016020">
    <property type="term" value="C:membrane"/>
    <property type="evidence" value="ECO:0007669"/>
    <property type="project" value="UniProtKB-SubCell"/>
</dbReference>
<dbReference type="PROSITE" id="PS00154">
    <property type="entry name" value="ATPASE_E1_E2"/>
    <property type="match status" value="1"/>
</dbReference>
<dbReference type="GO" id="GO:0016887">
    <property type="term" value="F:ATP hydrolysis activity"/>
    <property type="evidence" value="ECO:0007669"/>
    <property type="project" value="InterPro"/>
</dbReference>
<dbReference type="Gene3D" id="3.40.50.1000">
    <property type="entry name" value="HAD superfamily/HAD-like"/>
    <property type="match status" value="1"/>
</dbReference>
<keyword evidence="3 6" id="KW-0812">Transmembrane</keyword>
<evidence type="ECO:0000256" key="5">
    <source>
        <dbReference type="ARBA" id="ARBA00023136"/>
    </source>
</evidence>
<dbReference type="SUPFAM" id="SSF81665">
    <property type="entry name" value="Calcium ATPase, transmembrane domain M"/>
    <property type="match status" value="1"/>
</dbReference>
<dbReference type="Gene3D" id="3.40.1110.10">
    <property type="entry name" value="Calcium-transporting ATPase, cytoplasmic domain N"/>
    <property type="match status" value="1"/>
</dbReference>
<dbReference type="InterPro" id="IPR023214">
    <property type="entry name" value="HAD_sf"/>
</dbReference>
<dbReference type="NCBIfam" id="TIGR01512">
    <property type="entry name" value="ATPase-IB2_Cd"/>
    <property type="match status" value="1"/>
</dbReference>
<dbReference type="InterPro" id="IPR059000">
    <property type="entry name" value="ATPase_P-type_domA"/>
</dbReference>
<dbReference type="Gene3D" id="2.70.150.10">
    <property type="entry name" value="Calcium-transporting ATPase, cytoplasmic transduction domain A"/>
    <property type="match status" value="1"/>
</dbReference>
<dbReference type="PANTHER" id="PTHR48085:SF5">
    <property type="entry name" value="CADMIUM_ZINC-TRANSPORTING ATPASE HMA4-RELATED"/>
    <property type="match status" value="1"/>
</dbReference>
<dbReference type="PANTHER" id="PTHR48085">
    <property type="entry name" value="CADMIUM/ZINC-TRANSPORTING ATPASE HMA2-RELATED"/>
    <property type="match status" value="1"/>
</dbReference>
<dbReference type="InterPro" id="IPR018303">
    <property type="entry name" value="ATPase_P-typ_P_site"/>
</dbReference>
<dbReference type="HOGENOM" id="CLU_001771_6_2_2"/>
<dbReference type="SUPFAM" id="SSF56784">
    <property type="entry name" value="HAD-like"/>
    <property type="match status" value="1"/>
</dbReference>
<evidence type="ECO:0000256" key="3">
    <source>
        <dbReference type="ARBA" id="ARBA00022692"/>
    </source>
</evidence>
<proteinExistence type="inferred from homology"/>
<dbReference type="CDD" id="cd07548">
    <property type="entry name" value="P-type_ATPase-Cd_Zn_Co_like"/>
    <property type="match status" value="1"/>
</dbReference>
<dbReference type="FunFam" id="2.70.150.10:FF:000002">
    <property type="entry name" value="Copper-transporting ATPase 1, putative"/>
    <property type="match status" value="1"/>
</dbReference>
<dbReference type="GO" id="GO:0005524">
    <property type="term" value="F:ATP binding"/>
    <property type="evidence" value="ECO:0007669"/>
    <property type="project" value="InterPro"/>
</dbReference>